<dbReference type="InterPro" id="IPR036890">
    <property type="entry name" value="HATPase_C_sf"/>
</dbReference>
<evidence type="ECO:0000313" key="1">
    <source>
        <dbReference type="EMBL" id="AFU64513.1"/>
    </source>
</evidence>
<organism evidence="1 2">
    <name type="scientific">Salmonella phage SKML-39</name>
    <dbReference type="NCBI Taxonomy" id="1204528"/>
    <lineage>
        <taxon>Viruses</taxon>
        <taxon>Duplodnaviria</taxon>
        <taxon>Heunggongvirae</taxon>
        <taxon>Uroviricota</taxon>
        <taxon>Caudoviricetes</taxon>
        <taxon>Pantevenvirales</taxon>
        <taxon>Ackermannviridae</taxon>
        <taxon>Aglimvirinae</taxon>
        <taxon>Agtrevirus</taxon>
        <taxon>Agtrevirus SKML39</taxon>
    </lineage>
</organism>
<evidence type="ECO:0008006" key="3">
    <source>
        <dbReference type="Google" id="ProtNLM"/>
    </source>
</evidence>
<dbReference type="EMBL" id="JX181829">
    <property type="protein sequence ID" value="AFU64513.1"/>
    <property type="molecule type" value="Genomic_DNA"/>
</dbReference>
<keyword evidence="2" id="KW-1185">Reference proteome</keyword>
<reference evidence="1 2" key="1">
    <citation type="submission" date="2012-06" db="EMBL/GenBank/DDBJ databases">
        <title>Bacteriophages quickly and effectively reduce contamination of various foods with Salmonella.</title>
        <authorList>
            <person name="Woolston J."/>
            <person name="Parks A.R."/>
            <person name="Hanna L.F."/>
            <person name="Charbonneau D."/>
            <person name="Sulakvelidze A."/>
        </authorList>
    </citation>
    <scope>NUCLEOTIDE SEQUENCE [LARGE SCALE GENOMIC DNA]</scope>
    <source>
        <strain evidence="1">SKML-39</strain>
    </source>
</reference>
<dbReference type="Proteomes" id="UP000007005">
    <property type="component" value="Segment"/>
</dbReference>
<accession>K4I3R6</accession>
<sequence>MKMRKSEHFIRSSSSIQGQAFNVKMNDKMFETLFSSLYRYKEAAALRETTCNAIDSHGMRDRMHRMVASHYAPLTPPPARHSKYLAPKGTRVVVHLPDDFEPWLEIRDYGIGLPLEKIIGEAIPAQEDEVLLEGNMVVKEDEIPDSAEVIGIPGFYNGSLVFRREDGEIIRSPGLYTTLFHSTKEEDDDQIGAFGLGSKSPFAVSDSFTVESRMEGKLHRFLMYLNAKRIPTVDLITKDLDTRDPKPEDTDEFNGMTVKIPVKNARFSAFSDELVRLGRVMRPEHRPVVENASYRFSWEDISYDFKVNNTYIQPKGNNDHTHYAVMGGVSYPIDLDQLDPDTASIMSKFPSSYTFFELGSLNVPPSREDLSYDEFTRETLSEEFKGTANAILTEKMRDLELACKRGPLALYMEKARLSEMFGSGFRKMVEKEYPADKRFHDSYYRYPLPVEIDRDYDHTAPFNELSSPFSMEIFYGWGESSTLTISEIQKWIDRGQHVTVVIEDSVRARNLKIKQLKDTGTMVIVAKPNTSYVTKRNQSKDNPAFKNSQALYDFFETWIGKEETTVDYLCFADKFVDWLSAVLEPAEVKFMNELTYVTPPVTKDPGLFPFTSSNFDIKQYEELTGDQISDIINKGERIVYIEVSGHECIHQVMGRTLTTAAARGIRKSLYEHAVGADDEGKPVYISDMLNVHKRIFLARRKSVPMMKKFPEVFIPIDEILKIMLENVKPMMERDSARRILESYRRMRLGADRLKYGSRLVHQAFGDVEDDRYGKLVSRYNKLMKVVDDILDEQTVRHYQSLAKAPVSINDKRRFSHFQDTIHSLNVNLYANERDEKIFRSEHQMLQIFGYASDVLRSHGFTPFDISRTPSLKARRENRLTIERHRVIRFLKENYKPSALNPIENSSDYLDVISNSIIRA</sequence>
<protein>
    <recommendedName>
        <fullName evidence="3">RIIA lysis inhibitor</fullName>
    </recommendedName>
</protein>
<dbReference type="Gene3D" id="3.30.565.10">
    <property type="entry name" value="Histidine kinase-like ATPase, C-terminal domain"/>
    <property type="match status" value="1"/>
</dbReference>
<dbReference type="KEGG" id="vg:14295917"/>
<name>K4I3R6_9CAUD</name>
<proteinExistence type="predicted"/>
<dbReference type="SUPFAM" id="SSF55874">
    <property type="entry name" value="ATPase domain of HSP90 chaperone/DNA topoisomerase II/histidine kinase"/>
    <property type="match status" value="1"/>
</dbReference>
<dbReference type="GeneID" id="14295917"/>
<dbReference type="RefSeq" id="YP_007236265.1">
    <property type="nucleotide sequence ID" value="NC_019910.1"/>
</dbReference>
<evidence type="ECO:0000313" key="2">
    <source>
        <dbReference type="Proteomes" id="UP000007005"/>
    </source>
</evidence>